<dbReference type="GO" id="GO:0016887">
    <property type="term" value="F:ATP hydrolysis activity"/>
    <property type="evidence" value="ECO:0007669"/>
    <property type="project" value="InterPro"/>
</dbReference>
<evidence type="ECO:0000313" key="3">
    <source>
        <dbReference type="EMBL" id="TDE54103.1"/>
    </source>
</evidence>
<dbReference type="InterPro" id="IPR051396">
    <property type="entry name" value="Bact_Antivir_Def_Nuclease"/>
</dbReference>
<feature type="domain" description="ATPase AAA-type core" evidence="2">
    <location>
        <begin position="190"/>
        <end position="305"/>
    </location>
</feature>
<accession>A0A4R5FMI3</accession>
<keyword evidence="4" id="KW-1185">Reference proteome</keyword>
<dbReference type="Proteomes" id="UP000295136">
    <property type="component" value="Unassembled WGS sequence"/>
</dbReference>
<dbReference type="PANTHER" id="PTHR43581:SF4">
    <property type="entry name" value="ATP_GTP PHOSPHATASE"/>
    <property type="match status" value="1"/>
</dbReference>
<dbReference type="PANTHER" id="PTHR43581">
    <property type="entry name" value="ATP/GTP PHOSPHATASE"/>
    <property type="match status" value="1"/>
</dbReference>
<dbReference type="InterPro" id="IPR027417">
    <property type="entry name" value="P-loop_NTPase"/>
</dbReference>
<feature type="domain" description="Endonuclease GajA/Old nuclease/RecF-like AAA" evidence="1">
    <location>
        <begin position="1"/>
        <end position="43"/>
    </location>
</feature>
<dbReference type="InterPro" id="IPR003959">
    <property type="entry name" value="ATPase_AAA_core"/>
</dbReference>
<dbReference type="AlphaFoldDB" id="A0A4R5FMI3"/>
<dbReference type="InterPro" id="IPR041685">
    <property type="entry name" value="AAA_GajA/Old/RecF-like"/>
</dbReference>
<protein>
    <recommendedName>
        <fullName evidence="5">ATP-binding protein</fullName>
    </recommendedName>
</protein>
<dbReference type="Pfam" id="PF13304">
    <property type="entry name" value="AAA_21"/>
    <property type="match status" value="1"/>
</dbReference>
<sequence>MLKQITLHHFKAFQRITVNFKESNYLVGPNGAGKSTILSALRLAESCLRMAKRSSARITGKHNGLWINVAHQVPSKDFESLNESVRHEFHNEESCFELTWAAGHRLCAVWPEADDPNEPTVPFFYLQQSNGVILRTPTEVRRLYPAIGIVPTLSPLEHEEQILNDDYVRSNYSSRLSSRHLRNQLRILDEEGRWEEFIDFAGPWFGGIQLRRPVCHRFGGGNESSIDVFYVEPGSRNEREIVWAGDGVQIWVQLVLHLFRARSLPTLILDEPEVFLHADLQRRLVRLLNALDTQVVLATHSSEVLAEASRASIIWVDKSRRRAIRSPKDEELPGLDAALGSAFNLGLARALRARGVLFVEGKDLKILKILAGRVGATRMIEEVSLAVIPINGYSNWNHVEPFAWFAKAFFQDSVQSMIILDRDYRTDDQVADVEARLRSAGIKPHVWQRKELESYLLIPSVISRLTQCPEDRIKAAIDEAMESIKYDVHASFLYDAQKAERSSDRHVVSIARKYMPIFDRNWLDRPFRLASCPPKEVLRKLNTYLQGNHFKAVSFEAIAKSVQVDEIPSEMRRVLFEIDALAD</sequence>
<evidence type="ECO:0000259" key="1">
    <source>
        <dbReference type="Pfam" id="PF13175"/>
    </source>
</evidence>
<dbReference type="EMBL" id="SMLD01000034">
    <property type="protein sequence ID" value="TDE54103.1"/>
    <property type="molecule type" value="Genomic_DNA"/>
</dbReference>
<gene>
    <name evidence="3" type="ORF">E1295_15810</name>
</gene>
<dbReference type="CDD" id="cd00267">
    <property type="entry name" value="ABC_ATPase"/>
    <property type="match status" value="1"/>
</dbReference>
<dbReference type="Gene3D" id="3.40.50.300">
    <property type="entry name" value="P-loop containing nucleotide triphosphate hydrolases"/>
    <property type="match status" value="2"/>
</dbReference>
<dbReference type="SUPFAM" id="SSF52540">
    <property type="entry name" value="P-loop containing nucleoside triphosphate hydrolases"/>
    <property type="match status" value="1"/>
</dbReference>
<name>A0A4R5FMI3_9ACTN</name>
<dbReference type="RefSeq" id="WP_132631031.1">
    <property type="nucleotide sequence ID" value="NZ_SMLD01000034.1"/>
</dbReference>
<evidence type="ECO:0000259" key="2">
    <source>
        <dbReference type="Pfam" id="PF13304"/>
    </source>
</evidence>
<organism evidence="3 4">
    <name type="scientific">Nonomuraea mesophila</name>
    <dbReference type="NCBI Taxonomy" id="2530382"/>
    <lineage>
        <taxon>Bacteria</taxon>
        <taxon>Bacillati</taxon>
        <taxon>Actinomycetota</taxon>
        <taxon>Actinomycetes</taxon>
        <taxon>Streptosporangiales</taxon>
        <taxon>Streptosporangiaceae</taxon>
        <taxon>Nonomuraea</taxon>
    </lineage>
</organism>
<reference evidence="3 4" key="1">
    <citation type="submission" date="2019-03" db="EMBL/GenBank/DDBJ databases">
        <title>Draft genome sequences of novel Actinobacteria.</title>
        <authorList>
            <person name="Sahin N."/>
            <person name="Ay H."/>
            <person name="Saygin H."/>
        </authorList>
    </citation>
    <scope>NUCLEOTIDE SEQUENCE [LARGE SCALE GENOMIC DNA]</scope>
    <source>
        <strain evidence="3 4">6K102</strain>
    </source>
</reference>
<dbReference type="GO" id="GO:0005524">
    <property type="term" value="F:ATP binding"/>
    <property type="evidence" value="ECO:0007669"/>
    <property type="project" value="InterPro"/>
</dbReference>
<evidence type="ECO:0000313" key="4">
    <source>
        <dbReference type="Proteomes" id="UP000295136"/>
    </source>
</evidence>
<comment type="caution">
    <text evidence="3">The sequence shown here is derived from an EMBL/GenBank/DDBJ whole genome shotgun (WGS) entry which is preliminary data.</text>
</comment>
<dbReference type="Pfam" id="PF13175">
    <property type="entry name" value="AAA_15"/>
    <property type="match status" value="1"/>
</dbReference>
<evidence type="ECO:0008006" key="5">
    <source>
        <dbReference type="Google" id="ProtNLM"/>
    </source>
</evidence>
<proteinExistence type="predicted"/>